<feature type="transmembrane region" description="Helical" evidence="2">
    <location>
        <begin position="110"/>
        <end position="128"/>
    </location>
</feature>
<dbReference type="GO" id="GO:0008643">
    <property type="term" value="P:carbohydrate transport"/>
    <property type="evidence" value="ECO:0007669"/>
    <property type="project" value="InterPro"/>
</dbReference>
<feature type="transmembrane region" description="Helical" evidence="2">
    <location>
        <begin position="160"/>
        <end position="181"/>
    </location>
</feature>
<evidence type="ECO:0000313" key="3">
    <source>
        <dbReference type="EMBL" id="QQZ51329.1"/>
    </source>
</evidence>
<evidence type="ECO:0000256" key="1">
    <source>
        <dbReference type="ARBA" id="ARBA00009617"/>
    </source>
</evidence>
<dbReference type="PANTHER" id="PTHR11328">
    <property type="entry name" value="MAJOR FACILITATOR SUPERFAMILY DOMAIN-CONTAINING PROTEIN"/>
    <property type="match status" value="1"/>
</dbReference>
<evidence type="ECO:0000256" key="2">
    <source>
        <dbReference type="SAM" id="Phobius"/>
    </source>
</evidence>
<feature type="transmembrane region" description="Helical" evidence="2">
    <location>
        <begin position="12"/>
        <end position="32"/>
    </location>
</feature>
<dbReference type="EMBL" id="CP068570">
    <property type="protein sequence ID" value="QQZ51329.1"/>
    <property type="molecule type" value="Genomic_DNA"/>
</dbReference>
<keyword evidence="2" id="KW-0472">Membrane</keyword>
<name>A0A974P6K0_9CAUL</name>
<comment type="similarity">
    <text evidence="1">Belongs to the sodium:galactoside symporter (TC 2.A.2) family.</text>
</comment>
<protein>
    <submittedName>
        <fullName evidence="3">MFS transporter</fullName>
    </submittedName>
</protein>
<accession>A0A974P6K0</accession>
<dbReference type="GO" id="GO:0005886">
    <property type="term" value="C:plasma membrane"/>
    <property type="evidence" value="ECO:0007669"/>
    <property type="project" value="TreeGrafter"/>
</dbReference>
<gene>
    <name evidence="3" type="ORF">JKL49_09850</name>
</gene>
<feature type="transmembrane region" description="Helical" evidence="2">
    <location>
        <begin position="223"/>
        <end position="242"/>
    </location>
</feature>
<dbReference type="SUPFAM" id="SSF103473">
    <property type="entry name" value="MFS general substrate transporter"/>
    <property type="match status" value="1"/>
</dbReference>
<reference evidence="3" key="1">
    <citation type="submission" date="2021-01" db="EMBL/GenBank/DDBJ databases">
        <title>Genome sequence of Phenylobacterium sp. 20VBR1 isolated from a valley glaceir, Ny-Alesund, Svalbard.</title>
        <authorList>
            <person name="Thomas F.A."/>
            <person name="Krishnan K.P."/>
            <person name="Sinha R.K."/>
        </authorList>
    </citation>
    <scope>NUCLEOTIDE SEQUENCE</scope>
    <source>
        <strain evidence="3">20VBR1</strain>
    </source>
</reference>
<dbReference type="PANTHER" id="PTHR11328:SF28">
    <property type="entry name" value="MAJOR FACILITATOR SUPERFAMILY DOMAIN-CONTAINING PROTEIN 12"/>
    <property type="match status" value="1"/>
</dbReference>
<dbReference type="AlphaFoldDB" id="A0A974P6K0"/>
<keyword evidence="2" id="KW-0812">Transmembrane</keyword>
<proteinExistence type="inferred from homology"/>
<dbReference type="GO" id="GO:0015293">
    <property type="term" value="F:symporter activity"/>
    <property type="evidence" value="ECO:0007669"/>
    <property type="project" value="InterPro"/>
</dbReference>
<dbReference type="InterPro" id="IPR039672">
    <property type="entry name" value="MFS_2"/>
</dbReference>
<keyword evidence="2" id="KW-1133">Transmembrane helix</keyword>
<organism evidence="3">
    <name type="scientific">Phenylobacterium glaciei</name>
    <dbReference type="NCBI Taxonomy" id="2803784"/>
    <lineage>
        <taxon>Bacteria</taxon>
        <taxon>Pseudomonadati</taxon>
        <taxon>Pseudomonadota</taxon>
        <taxon>Alphaproteobacteria</taxon>
        <taxon>Caulobacterales</taxon>
        <taxon>Caulobacteraceae</taxon>
        <taxon>Phenylobacterium</taxon>
    </lineage>
</organism>
<feature type="transmembrane region" description="Helical" evidence="2">
    <location>
        <begin position="193"/>
        <end position="216"/>
    </location>
</feature>
<dbReference type="Pfam" id="PF13347">
    <property type="entry name" value="MFS_2"/>
    <property type="match status" value="1"/>
</dbReference>
<dbReference type="InterPro" id="IPR036259">
    <property type="entry name" value="MFS_trans_sf"/>
</dbReference>
<sequence>MDRTRTRWGRYRLWTVIGTPILMLALLMLFQAPEGRAGSISGLVAGHVPGHLDPGPLALRLGGDPGHELSRALAHLRGDDSGGRAGFCAGAGHPHPAGTAGMTEAQSVQAMGWFVIALTPIAVLLVVARTPERITKDVHTGHFTLREYWALISRPNMIRILAADLCLSLGPGWMAALYLFYFKDARGFSTTEANILLAVYILAGFAGAPAIGWLAARISKHRAVMVATTGYSLMLMMVGFLPKGAMGLALPAMFAAGFLAAGFGVMTRAITADIGDEVRLEGARSGSA</sequence>
<dbReference type="Gene3D" id="1.20.1250.20">
    <property type="entry name" value="MFS general substrate transporter like domains"/>
    <property type="match status" value="1"/>
</dbReference>
<feature type="transmembrane region" description="Helical" evidence="2">
    <location>
        <begin position="248"/>
        <end position="270"/>
    </location>
</feature>